<organism evidence="6 7">
    <name type="scientific">Pseudopithomyces chartarum</name>
    <dbReference type="NCBI Taxonomy" id="1892770"/>
    <lineage>
        <taxon>Eukaryota</taxon>
        <taxon>Fungi</taxon>
        <taxon>Dikarya</taxon>
        <taxon>Ascomycota</taxon>
        <taxon>Pezizomycotina</taxon>
        <taxon>Dothideomycetes</taxon>
        <taxon>Pleosporomycetidae</taxon>
        <taxon>Pleosporales</taxon>
        <taxon>Massarineae</taxon>
        <taxon>Didymosphaeriaceae</taxon>
        <taxon>Pseudopithomyces</taxon>
    </lineage>
</organism>
<comment type="similarity">
    <text evidence="1">Belongs to the NmrA-type oxidoreductase family.</text>
</comment>
<comment type="caution">
    <text evidence="6">The sequence shown here is derived from an EMBL/GenBank/DDBJ whole genome shotgun (WGS) entry which is preliminary data.</text>
</comment>
<dbReference type="Gene3D" id="3.40.50.720">
    <property type="entry name" value="NAD(P)-binding Rossmann-like Domain"/>
    <property type="match status" value="1"/>
</dbReference>
<dbReference type="EMBL" id="WVTA01000013">
    <property type="protein sequence ID" value="KAK3202618.1"/>
    <property type="molecule type" value="Genomic_DNA"/>
</dbReference>
<dbReference type="Proteomes" id="UP001280581">
    <property type="component" value="Unassembled WGS sequence"/>
</dbReference>
<dbReference type="InterPro" id="IPR051164">
    <property type="entry name" value="NmrA-like_oxidored"/>
</dbReference>
<dbReference type="PANTHER" id="PTHR42748">
    <property type="entry name" value="NITROGEN METABOLITE REPRESSION PROTEIN NMRA FAMILY MEMBER"/>
    <property type="match status" value="1"/>
</dbReference>
<evidence type="ECO:0000256" key="4">
    <source>
        <dbReference type="SAM" id="MobiDB-lite"/>
    </source>
</evidence>
<dbReference type="InterPro" id="IPR036291">
    <property type="entry name" value="NAD(P)-bd_dom_sf"/>
</dbReference>
<keyword evidence="2" id="KW-0521">NADP</keyword>
<name>A0AAN6LT52_9PLEO</name>
<gene>
    <name evidence="6" type="ORF">GRF29_154g179608</name>
</gene>
<protein>
    <recommendedName>
        <fullName evidence="5">NmrA-like domain-containing protein</fullName>
    </recommendedName>
</protein>
<dbReference type="GO" id="GO:0005634">
    <property type="term" value="C:nucleus"/>
    <property type="evidence" value="ECO:0007669"/>
    <property type="project" value="TreeGrafter"/>
</dbReference>
<dbReference type="Pfam" id="PF05368">
    <property type="entry name" value="NmrA"/>
    <property type="match status" value="1"/>
</dbReference>
<keyword evidence="7" id="KW-1185">Reference proteome</keyword>
<evidence type="ECO:0000256" key="3">
    <source>
        <dbReference type="ARBA" id="ARBA00023002"/>
    </source>
</evidence>
<feature type="domain" description="NmrA-like" evidence="5">
    <location>
        <begin position="11"/>
        <end position="136"/>
    </location>
</feature>
<evidence type="ECO:0000313" key="6">
    <source>
        <dbReference type="EMBL" id="KAK3202618.1"/>
    </source>
</evidence>
<dbReference type="InterPro" id="IPR008030">
    <property type="entry name" value="NmrA-like"/>
</dbReference>
<accession>A0AAN6LT52</accession>
<proteinExistence type="inferred from homology"/>
<evidence type="ECO:0000313" key="7">
    <source>
        <dbReference type="Proteomes" id="UP001280581"/>
    </source>
</evidence>
<dbReference type="PANTHER" id="PTHR42748:SF30">
    <property type="entry name" value="NMRA-LIKE DOMAIN-CONTAINING PROTEIN"/>
    <property type="match status" value="1"/>
</dbReference>
<evidence type="ECO:0000259" key="5">
    <source>
        <dbReference type="Pfam" id="PF05368"/>
    </source>
</evidence>
<dbReference type="GO" id="GO:0016491">
    <property type="term" value="F:oxidoreductase activity"/>
    <property type="evidence" value="ECO:0007669"/>
    <property type="project" value="UniProtKB-KW"/>
</dbReference>
<feature type="region of interest" description="Disordered" evidence="4">
    <location>
        <begin position="160"/>
        <end position="207"/>
    </location>
</feature>
<keyword evidence="3" id="KW-0560">Oxidoreductase</keyword>
<dbReference type="AlphaFoldDB" id="A0AAN6LT52"/>
<reference evidence="6 7" key="1">
    <citation type="submission" date="2021-02" db="EMBL/GenBank/DDBJ databases">
        <title>Genome assembly of Pseudopithomyces chartarum.</title>
        <authorList>
            <person name="Jauregui R."/>
            <person name="Singh J."/>
            <person name="Voisey C."/>
        </authorList>
    </citation>
    <scope>NUCLEOTIDE SEQUENCE [LARGE SCALE GENOMIC DNA]</scope>
    <source>
        <strain evidence="6 7">AGR01</strain>
    </source>
</reference>
<feature type="compositionally biased region" description="Pro residues" evidence="4">
    <location>
        <begin position="168"/>
        <end position="207"/>
    </location>
</feature>
<dbReference type="SUPFAM" id="SSF51735">
    <property type="entry name" value="NAD(P)-binding Rossmann-fold domains"/>
    <property type="match status" value="1"/>
</dbReference>
<sequence>MAISSQSSQITIVVTSANGTQGHAVISALACRNAALPAPHTLSIRALVRDPSSSKSQGLLKLSQRNTSIILVQADFNSPETLHTSFIPDNDGRAINSVFLNTSPTFNDPQEEVRHATAVLDAAREAGVKHVVYVSTPQPIRQYTTYTSSRALSTLLTTTDLRPRPHSHPPPPSHPPPLLGLPFHPPIPPPRRPPSHRTPPPQIKPPP</sequence>
<evidence type="ECO:0000256" key="2">
    <source>
        <dbReference type="ARBA" id="ARBA00022857"/>
    </source>
</evidence>
<evidence type="ECO:0000256" key="1">
    <source>
        <dbReference type="ARBA" id="ARBA00006328"/>
    </source>
</evidence>